<evidence type="ECO:0000259" key="2">
    <source>
        <dbReference type="PROSITE" id="PS50219"/>
    </source>
</evidence>
<feature type="region of interest" description="Disordered" evidence="1">
    <location>
        <begin position="86"/>
        <end position="107"/>
    </location>
</feature>
<organism evidence="3 4">
    <name type="scientific">Pichia kluyveri</name>
    <name type="common">Yeast</name>
    <dbReference type="NCBI Taxonomy" id="36015"/>
    <lineage>
        <taxon>Eukaryota</taxon>
        <taxon>Fungi</taxon>
        <taxon>Dikarya</taxon>
        <taxon>Ascomycota</taxon>
        <taxon>Saccharomycotina</taxon>
        <taxon>Pichiomycetes</taxon>
        <taxon>Pichiales</taxon>
        <taxon>Pichiaceae</taxon>
        <taxon>Pichia</taxon>
    </lineage>
</organism>
<evidence type="ECO:0000313" key="4">
    <source>
        <dbReference type="Proteomes" id="UP001378960"/>
    </source>
</evidence>
<dbReference type="Proteomes" id="UP001378960">
    <property type="component" value="Unassembled WGS sequence"/>
</dbReference>
<evidence type="ECO:0000313" key="3">
    <source>
        <dbReference type="EMBL" id="GMM46556.1"/>
    </source>
</evidence>
<feature type="compositionally biased region" description="Low complexity" evidence="1">
    <location>
        <begin position="88"/>
        <end position="102"/>
    </location>
</feature>
<comment type="caution">
    <text evidence="3">The sequence shown here is derived from an EMBL/GenBank/DDBJ whole genome shotgun (WGS) entry which is preliminary data.</text>
</comment>
<feature type="region of interest" description="Disordered" evidence="1">
    <location>
        <begin position="18"/>
        <end position="38"/>
    </location>
</feature>
<proteinExistence type="predicted"/>
<feature type="compositionally biased region" description="Low complexity" evidence="1">
    <location>
        <begin position="164"/>
        <end position="177"/>
    </location>
</feature>
<sequence length="1049" mass="120880">MDSPRDNKQSRYFQFLQSNSTLDSISPSQSPTKSLGSLKLDTDISNIDNNNGSVNNYSPLKNGFMSNSAQLSNSSSPTLKIKRFSSQNYYNNNSNTTTPSPTKRFNKNRLNNIENRDYSNDFIIPSPSERKNSNWGDLEDLSQLETHDSHSSFFNQPMLSPIDNSPRNNNIGNSNSNLFDSPTSLSKSVSNNSFNGQSSPLINRLKNLNFTSTHSLESNITIGSINTTNATATTNTLIKSLRKQPSTSSIFTKLPLNMQIIVNSRAKDSIHDLNNFVNLSYAEFWDLTPEEGKSYKNWNKLEFEIQSLIFEIFTNLKKIKFNLHRLIFIYGTELKNTGIISDTVYNNTFEVLAELYHYLTKFLVKKLKPSFDNKFFVNDTHILKLLTHWFKQLNDQYQHISSSAVYLSTICSNDEVKKIIMNISQNDQSNISNRSAVSPIELFNSYFIKLFTSIQLLFDRLKSLYKEDNNLINYELSDNLENIIKKINNISDSTSELEKKIAFNEKLSYKTEINFSHMEMVNMFDENRKSREPLKLEFKSHNLLWSDSLIAPFDNYLVILSIKNPSTLNFLSKEEEYILSKNPIPLQYLSIDTYIDGDYKILILKDIGSKTSYYFRKMNDVSITIVDRFIKDLKLLQEEFWKSLLHNGKIELKIFNKDNFISKSDSYPNYDVNLISNDDYNLINLTVSTYEALLDFKIDHSFEPLLTNILSCDYFTRKTSNITERIIVIGTNLGIFMSKASDPTSLHQVHHMKNVKKLTILNNEIIICISNDSLYRLQIEKLYSTYKYGLPPCDINIFEENKRHINDYSIGFQSLNNGRPSSSGMPYLFTWSEKNVYYSELNKANGYKFNWQSFKTHYNIIKLQTVYANNFGIAHNVDNSAVWNLSKLSDIRSIGLNNLDIKDILKNEKPIGIFPFPNKTKNISEVLIVFSKFCTRVKNVKGKYIQSTDEIIWFGSICESVSFDCEEKILIAVNKQSVEIRKLFDETSKRSELIGCLLGHDISLINDMPGKAILKCHRLNKDDSKLSTTVKEYENQVIFKIKRCHSSVK</sequence>
<dbReference type="AlphaFoldDB" id="A0AAV5R7H4"/>
<feature type="compositionally biased region" description="Polar residues" evidence="1">
    <location>
        <begin position="18"/>
        <end position="35"/>
    </location>
</feature>
<protein>
    <recommendedName>
        <fullName evidence="2">CNH domain-containing protein</fullName>
    </recommendedName>
</protein>
<gene>
    <name evidence="3" type="ORF">DAPK24_031310</name>
</gene>
<feature type="domain" description="CNH" evidence="2">
    <location>
        <begin position="706"/>
        <end position="1012"/>
    </location>
</feature>
<dbReference type="PROSITE" id="PS50219">
    <property type="entry name" value="CNH"/>
    <property type="match status" value="1"/>
</dbReference>
<dbReference type="EMBL" id="BTGB01000004">
    <property type="protein sequence ID" value="GMM46556.1"/>
    <property type="molecule type" value="Genomic_DNA"/>
</dbReference>
<evidence type="ECO:0000256" key="1">
    <source>
        <dbReference type="SAM" id="MobiDB-lite"/>
    </source>
</evidence>
<name>A0AAV5R7H4_PICKL</name>
<keyword evidence="4" id="KW-1185">Reference proteome</keyword>
<dbReference type="Pfam" id="PF00780">
    <property type="entry name" value="CNH"/>
    <property type="match status" value="1"/>
</dbReference>
<reference evidence="3 4" key="1">
    <citation type="journal article" date="2023" name="Elife">
        <title>Identification of key yeast species and microbe-microbe interactions impacting larval growth of Drosophila in the wild.</title>
        <authorList>
            <person name="Mure A."/>
            <person name="Sugiura Y."/>
            <person name="Maeda R."/>
            <person name="Honda K."/>
            <person name="Sakurai N."/>
            <person name="Takahashi Y."/>
            <person name="Watada M."/>
            <person name="Katoh T."/>
            <person name="Gotoh A."/>
            <person name="Gotoh Y."/>
            <person name="Taniguchi I."/>
            <person name="Nakamura K."/>
            <person name="Hayashi T."/>
            <person name="Katayama T."/>
            <person name="Uemura T."/>
            <person name="Hattori Y."/>
        </authorList>
    </citation>
    <scope>NUCLEOTIDE SEQUENCE [LARGE SCALE GENOMIC DNA]</scope>
    <source>
        <strain evidence="3 4">PK-24</strain>
    </source>
</reference>
<feature type="compositionally biased region" description="Polar residues" evidence="1">
    <location>
        <begin position="178"/>
        <end position="193"/>
    </location>
</feature>
<dbReference type="InterPro" id="IPR001180">
    <property type="entry name" value="CNH_dom"/>
</dbReference>
<accession>A0AAV5R7H4</accession>
<feature type="region of interest" description="Disordered" evidence="1">
    <location>
        <begin position="148"/>
        <end position="193"/>
    </location>
</feature>